<organism evidence="1 2">
    <name type="scientific">Paenibacillus lutrae</name>
    <dbReference type="NCBI Taxonomy" id="2078573"/>
    <lineage>
        <taxon>Bacteria</taxon>
        <taxon>Bacillati</taxon>
        <taxon>Bacillota</taxon>
        <taxon>Bacilli</taxon>
        <taxon>Bacillales</taxon>
        <taxon>Paenibacillaceae</taxon>
        <taxon>Paenibacillus</taxon>
    </lineage>
</organism>
<dbReference type="Proteomes" id="UP000490800">
    <property type="component" value="Unassembled WGS sequence"/>
</dbReference>
<comment type="caution">
    <text evidence="1">The sequence shown here is derived from an EMBL/GenBank/DDBJ whole genome shotgun (WGS) entry which is preliminary data.</text>
</comment>
<evidence type="ECO:0000313" key="2">
    <source>
        <dbReference type="Proteomes" id="UP000490800"/>
    </source>
</evidence>
<dbReference type="EMBL" id="RHLK01000003">
    <property type="protein sequence ID" value="MVO99540.1"/>
    <property type="molecule type" value="Genomic_DNA"/>
</dbReference>
<evidence type="ECO:0000313" key="1">
    <source>
        <dbReference type="EMBL" id="MVO99540.1"/>
    </source>
</evidence>
<accession>A0A7X3JZ33</accession>
<dbReference type="OrthoDB" id="9781413at2"/>
<dbReference type="RefSeq" id="WP_157334549.1">
    <property type="nucleotide sequence ID" value="NZ_RHLK01000003.1"/>
</dbReference>
<gene>
    <name evidence="1" type="ORF">EDM21_08360</name>
</gene>
<dbReference type="Gene3D" id="3.40.50.1000">
    <property type="entry name" value="HAD superfamily/HAD-like"/>
    <property type="match status" value="1"/>
</dbReference>
<reference evidence="1 2" key="1">
    <citation type="journal article" date="2019" name="Microorganisms">
        <title>Paenibacillus lutrae sp. nov., A Chitinolytic Species Isolated from A River Otter in Castril Natural Park, Granada, Spain.</title>
        <authorList>
            <person name="Rodriguez M."/>
            <person name="Reina J.C."/>
            <person name="Bejar V."/>
            <person name="Llamas I."/>
        </authorList>
    </citation>
    <scope>NUCLEOTIDE SEQUENCE [LARGE SCALE GENOMIC DNA]</scope>
    <source>
        <strain evidence="1 2">N10</strain>
    </source>
</reference>
<keyword evidence="1" id="KW-0378">Hydrolase</keyword>
<dbReference type="Pfam" id="PF08282">
    <property type="entry name" value="Hydrolase_3"/>
    <property type="match status" value="1"/>
</dbReference>
<sequence length="38" mass="4105">MGNAIDELKELATEITDSNDRDGAALVLKKVVSTSSRR</sequence>
<dbReference type="InterPro" id="IPR023214">
    <property type="entry name" value="HAD_sf"/>
</dbReference>
<dbReference type="GO" id="GO:0016787">
    <property type="term" value="F:hydrolase activity"/>
    <property type="evidence" value="ECO:0007669"/>
    <property type="project" value="UniProtKB-KW"/>
</dbReference>
<keyword evidence="2" id="KW-1185">Reference proteome</keyword>
<proteinExistence type="predicted"/>
<protein>
    <submittedName>
        <fullName evidence="1">HAD hydrolase family protein</fullName>
    </submittedName>
</protein>
<dbReference type="SUPFAM" id="SSF56784">
    <property type="entry name" value="HAD-like"/>
    <property type="match status" value="1"/>
</dbReference>
<dbReference type="AlphaFoldDB" id="A0A7X3JZ33"/>
<dbReference type="InterPro" id="IPR036412">
    <property type="entry name" value="HAD-like_sf"/>
</dbReference>
<name>A0A7X3JZ33_9BACL</name>